<keyword evidence="2" id="KW-1185">Reference proteome</keyword>
<dbReference type="Proteomes" id="UP000015105">
    <property type="component" value="Chromosome 4D"/>
</dbReference>
<dbReference type="EnsemblPlants" id="AET4Gv20592900.1">
    <property type="protein sequence ID" value="AET4Gv20592900.1"/>
    <property type="gene ID" value="AET4Gv20592900"/>
</dbReference>
<proteinExistence type="predicted"/>
<dbReference type="AlphaFoldDB" id="A0A453IL86"/>
<evidence type="ECO:0000313" key="1">
    <source>
        <dbReference type="EnsemblPlants" id="AET4Gv20592900.1"/>
    </source>
</evidence>
<reference evidence="2" key="1">
    <citation type="journal article" date="2014" name="Science">
        <title>Ancient hybridizations among the ancestral genomes of bread wheat.</title>
        <authorList>
            <consortium name="International Wheat Genome Sequencing Consortium,"/>
            <person name="Marcussen T."/>
            <person name="Sandve S.R."/>
            <person name="Heier L."/>
            <person name="Spannagl M."/>
            <person name="Pfeifer M."/>
            <person name="Jakobsen K.S."/>
            <person name="Wulff B.B."/>
            <person name="Steuernagel B."/>
            <person name="Mayer K.F."/>
            <person name="Olsen O.A."/>
        </authorList>
    </citation>
    <scope>NUCLEOTIDE SEQUENCE [LARGE SCALE GENOMIC DNA]</scope>
    <source>
        <strain evidence="2">cv. AL8/78</strain>
    </source>
</reference>
<name>A0A453IL86_AEGTS</name>
<organism evidence="1 2">
    <name type="scientific">Aegilops tauschii subsp. strangulata</name>
    <name type="common">Goatgrass</name>
    <dbReference type="NCBI Taxonomy" id="200361"/>
    <lineage>
        <taxon>Eukaryota</taxon>
        <taxon>Viridiplantae</taxon>
        <taxon>Streptophyta</taxon>
        <taxon>Embryophyta</taxon>
        <taxon>Tracheophyta</taxon>
        <taxon>Spermatophyta</taxon>
        <taxon>Magnoliopsida</taxon>
        <taxon>Liliopsida</taxon>
        <taxon>Poales</taxon>
        <taxon>Poaceae</taxon>
        <taxon>BOP clade</taxon>
        <taxon>Pooideae</taxon>
        <taxon>Triticodae</taxon>
        <taxon>Triticeae</taxon>
        <taxon>Triticinae</taxon>
        <taxon>Aegilops</taxon>
    </lineage>
</organism>
<reference evidence="2" key="2">
    <citation type="journal article" date="2017" name="Nat. Plants">
        <title>The Aegilops tauschii genome reveals multiple impacts of transposons.</title>
        <authorList>
            <person name="Zhao G."/>
            <person name="Zou C."/>
            <person name="Li K."/>
            <person name="Wang K."/>
            <person name="Li T."/>
            <person name="Gao L."/>
            <person name="Zhang X."/>
            <person name="Wang H."/>
            <person name="Yang Z."/>
            <person name="Liu X."/>
            <person name="Jiang W."/>
            <person name="Mao L."/>
            <person name="Kong X."/>
            <person name="Jiao Y."/>
            <person name="Jia J."/>
        </authorList>
    </citation>
    <scope>NUCLEOTIDE SEQUENCE [LARGE SCALE GENOMIC DNA]</scope>
    <source>
        <strain evidence="2">cv. AL8/78</strain>
    </source>
</reference>
<evidence type="ECO:0000313" key="2">
    <source>
        <dbReference type="Proteomes" id="UP000015105"/>
    </source>
</evidence>
<dbReference type="Gramene" id="AET4Gv20592900.1">
    <property type="protein sequence ID" value="AET4Gv20592900.1"/>
    <property type="gene ID" value="AET4Gv20592900"/>
</dbReference>
<reference evidence="1" key="4">
    <citation type="submission" date="2019-03" db="UniProtKB">
        <authorList>
            <consortium name="EnsemblPlants"/>
        </authorList>
    </citation>
    <scope>IDENTIFICATION</scope>
</reference>
<accession>A0A453IL86</accession>
<reference evidence="1" key="5">
    <citation type="journal article" date="2021" name="G3 (Bethesda)">
        <title>Aegilops tauschii genome assembly Aet v5.0 features greater sequence contiguity and improved annotation.</title>
        <authorList>
            <person name="Wang L."/>
            <person name="Zhu T."/>
            <person name="Rodriguez J.C."/>
            <person name="Deal K.R."/>
            <person name="Dubcovsky J."/>
            <person name="McGuire P.E."/>
            <person name="Lux T."/>
            <person name="Spannagl M."/>
            <person name="Mayer K.F.X."/>
            <person name="Baldrich P."/>
            <person name="Meyers B.C."/>
            <person name="Huo N."/>
            <person name="Gu Y.Q."/>
            <person name="Zhou H."/>
            <person name="Devos K.M."/>
            <person name="Bennetzen J.L."/>
            <person name="Unver T."/>
            <person name="Budak H."/>
            <person name="Gulick P.J."/>
            <person name="Galiba G."/>
            <person name="Kalapos B."/>
            <person name="Nelson D.R."/>
            <person name="Li P."/>
            <person name="You F.M."/>
            <person name="Luo M.C."/>
            <person name="Dvorak J."/>
        </authorList>
    </citation>
    <scope>NUCLEOTIDE SEQUENCE [LARGE SCALE GENOMIC DNA]</scope>
    <source>
        <strain evidence="1">cv. AL8/78</strain>
    </source>
</reference>
<protein>
    <submittedName>
        <fullName evidence="1">Uncharacterized protein</fullName>
    </submittedName>
</protein>
<sequence length="161" mass="17661">GLARKGREEGEGNTVASPNSYCTEKVTRLSTTVDVRQIILRPSINHSLTFSSLRRLQIPGRSVLVLPLPLVSPLIKAPENNFPLPNPPDIAPLPHPSKLSRAREASALLDPPFAWTFDPPRISHHFGFIGHLWRQLGIGLAGMRLHGDVSDDEEEGAVMDP</sequence>
<reference evidence="1" key="3">
    <citation type="journal article" date="2017" name="Nature">
        <title>Genome sequence of the progenitor of the wheat D genome Aegilops tauschii.</title>
        <authorList>
            <person name="Luo M.C."/>
            <person name="Gu Y.Q."/>
            <person name="Puiu D."/>
            <person name="Wang H."/>
            <person name="Twardziok S.O."/>
            <person name="Deal K.R."/>
            <person name="Huo N."/>
            <person name="Zhu T."/>
            <person name="Wang L."/>
            <person name="Wang Y."/>
            <person name="McGuire P.E."/>
            <person name="Liu S."/>
            <person name="Long H."/>
            <person name="Ramasamy R.K."/>
            <person name="Rodriguez J.C."/>
            <person name="Van S.L."/>
            <person name="Yuan L."/>
            <person name="Wang Z."/>
            <person name="Xia Z."/>
            <person name="Xiao L."/>
            <person name="Anderson O.D."/>
            <person name="Ouyang S."/>
            <person name="Liang Y."/>
            <person name="Zimin A.V."/>
            <person name="Pertea G."/>
            <person name="Qi P."/>
            <person name="Bennetzen J.L."/>
            <person name="Dai X."/>
            <person name="Dawson M.W."/>
            <person name="Muller H.G."/>
            <person name="Kugler K."/>
            <person name="Rivarola-Duarte L."/>
            <person name="Spannagl M."/>
            <person name="Mayer K.F.X."/>
            <person name="Lu F.H."/>
            <person name="Bevan M.W."/>
            <person name="Leroy P."/>
            <person name="Li P."/>
            <person name="You F.M."/>
            <person name="Sun Q."/>
            <person name="Liu Z."/>
            <person name="Lyons E."/>
            <person name="Wicker T."/>
            <person name="Salzberg S.L."/>
            <person name="Devos K.M."/>
            <person name="Dvorak J."/>
        </authorList>
    </citation>
    <scope>NUCLEOTIDE SEQUENCE [LARGE SCALE GENOMIC DNA]</scope>
    <source>
        <strain evidence="1">cv. AL8/78</strain>
    </source>
</reference>